<feature type="transmembrane region" description="Helical" evidence="1">
    <location>
        <begin position="33"/>
        <end position="52"/>
    </location>
</feature>
<gene>
    <name evidence="2" type="ORF">A3F84_00195</name>
</gene>
<name>A0A1F6D7W7_HANXR</name>
<comment type="caution">
    <text evidence="2">The sequence shown here is derived from an EMBL/GenBank/DDBJ whole genome shotgun (WGS) entry which is preliminary data.</text>
</comment>
<evidence type="ECO:0000313" key="3">
    <source>
        <dbReference type="Proteomes" id="UP000178606"/>
    </source>
</evidence>
<organism evidence="2 3">
    <name type="scientific">Handelsmanbacteria sp. (strain RIFCSPLOWO2_12_FULL_64_10)</name>
    <dbReference type="NCBI Taxonomy" id="1817868"/>
    <lineage>
        <taxon>Bacteria</taxon>
        <taxon>Candidatus Handelsmaniibacteriota</taxon>
    </lineage>
</organism>
<evidence type="ECO:0000256" key="1">
    <source>
        <dbReference type="SAM" id="Phobius"/>
    </source>
</evidence>
<accession>A0A1F6D7W7</accession>
<keyword evidence="1" id="KW-0472">Membrane</keyword>
<reference evidence="2 3" key="1">
    <citation type="journal article" date="2016" name="Nat. Commun.">
        <title>Thousands of microbial genomes shed light on interconnected biogeochemical processes in an aquifer system.</title>
        <authorList>
            <person name="Anantharaman K."/>
            <person name="Brown C.T."/>
            <person name="Hug L.A."/>
            <person name="Sharon I."/>
            <person name="Castelle C.J."/>
            <person name="Probst A.J."/>
            <person name="Thomas B.C."/>
            <person name="Singh A."/>
            <person name="Wilkins M.J."/>
            <person name="Karaoz U."/>
            <person name="Brodie E.L."/>
            <person name="Williams K.H."/>
            <person name="Hubbard S.S."/>
            <person name="Banfield J.F."/>
        </authorList>
    </citation>
    <scope>NUCLEOTIDE SEQUENCE [LARGE SCALE GENOMIC DNA]</scope>
    <source>
        <strain evidence="3">RIFCSPLOWO2_12_FULL_64_10</strain>
    </source>
</reference>
<protein>
    <submittedName>
        <fullName evidence="2">Uncharacterized protein</fullName>
    </submittedName>
</protein>
<proteinExistence type="predicted"/>
<dbReference type="EMBL" id="MFKF01000015">
    <property type="protein sequence ID" value="OGG57102.1"/>
    <property type="molecule type" value="Genomic_DNA"/>
</dbReference>
<dbReference type="Proteomes" id="UP000178606">
    <property type="component" value="Unassembled WGS sequence"/>
</dbReference>
<keyword evidence="1" id="KW-1133">Transmembrane helix</keyword>
<keyword evidence="1" id="KW-0812">Transmembrane</keyword>
<evidence type="ECO:0000313" key="2">
    <source>
        <dbReference type="EMBL" id="OGG57102.1"/>
    </source>
</evidence>
<sequence length="117" mass="12770">MLNTVNFLFSLLVLVFLVGNAFARRAEGHRSASTVALVLAAFALVVCLWNYASPGVSAPSASSPSGDAVRVLARLDSLDAHVRALRQDIDVVQRRVWYLTRGQEQPEVLQPPPDSLR</sequence>
<dbReference type="AlphaFoldDB" id="A0A1F6D7W7"/>